<dbReference type="CDD" id="cd06503">
    <property type="entry name" value="ATP-synt_Fo_b"/>
    <property type="match status" value="1"/>
</dbReference>
<dbReference type="EMBL" id="JAXLPB010000001">
    <property type="protein sequence ID" value="MDY8107925.1"/>
    <property type="molecule type" value="Genomic_DNA"/>
</dbReference>
<keyword evidence="20" id="KW-1185">Reference proteome</keyword>
<dbReference type="Pfam" id="PF00430">
    <property type="entry name" value="ATP-synt_B"/>
    <property type="match status" value="1"/>
</dbReference>
<evidence type="ECO:0000256" key="9">
    <source>
        <dbReference type="ARBA" id="ARBA00023065"/>
    </source>
</evidence>
<evidence type="ECO:0000256" key="1">
    <source>
        <dbReference type="ARBA" id="ARBA00004377"/>
    </source>
</evidence>
<comment type="function">
    <text evidence="12 15">F(1)F(0) ATP synthase produces ATP from ADP in the presence of a proton or sodium gradient. F-type ATPases consist of two structural domains, F(1) containing the extramembraneous catalytic core and F(0) containing the membrane proton channel, linked together by a central stalk and a peripheral stalk. During catalysis, ATP synthesis in the catalytic domain of F(1) is coupled via a rotary mechanism of the central stalk subunits to proton translocation.</text>
</comment>
<dbReference type="InterPro" id="IPR050059">
    <property type="entry name" value="ATP_synthase_B_chain"/>
</dbReference>
<comment type="subunit">
    <text evidence="14 15">F-type ATPases have 2 components, F(1) - the catalytic core - and F(0) - the membrane proton channel. F(1) has five subunits: alpha(3), beta(3), gamma(1), delta(1), epsilon(1). F(0) has three main subunits: a(1), b(2) and c(10-14). The alpha and beta chains form an alternating ring which encloses part of the gamma chain. F(1) is attached to F(0) by a central stalk formed by the gamma and epsilon chains, while a peripheral stalk is formed by the delta and b chains.</text>
</comment>
<evidence type="ECO:0000256" key="18">
    <source>
        <dbReference type="SAM" id="MobiDB-lite"/>
    </source>
</evidence>
<evidence type="ECO:0000256" key="16">
    <source>
        <dbReference type="RuleBase" id="RU003848"/>
    </source>
</evidence>
<comment type="subcellular location">
    <subcellularLocation>
        <location evidence="1">Cell inner membrane</location>
        <topology evidence="1">Single-pass membrane protein</topology>
    </subcellularLocation>
    <subcellularLocation>
        <location evidence="15">Cell membrane</location>
        <topology evidence="15">Single-pass membrane protein</topology>
    </subcellularLocation>
</comment>
<name>A0ABU5HXQ9_9HYPH</name>
<reference evidence="19 20" key="1">
    <citation type="submission" date="2023-12" db="EMBL/GenBank/DDBJ databases">
        <title>Description of Novel Strain Fulvimarina sp. 2208YS6-2-32 isolated from Uroteuthis (Photololigo) edulis.</title>
        <authorList>
            <person name="Park J.-S."/>
        </authorList>
    </citation>
    <scope>NUCLEOTIDE SEQUENCE [LARGE SCALE GENOMIC DNA]</scope>
    <source>
        <strain evidence="19 20">2208YS6-2-32</strain>
    </source>
</reference>
<dbReference type="Proteomes" id="UP001294412">
    <property type="component" value="Unassembled WGS sequence"/>
</dbReference>
<evidence type="ECO:0000256" key="11">
    <source>
        <dbReference type="ARBA" id="ARBA00023310"/>
    </source>
</evidence>
<keyword evidence="4 15" id="KW-1003">Cell membrane</keyword>
<protein>
    <recommendedName>
        <fullName evidence="15">ATP synthase subunit b</fullName>
    </recommendedName>
    <alternativeName>
        <fullName evidence="15">ATP synthase F(0) sector subunit b</fullName>
    </alternativeName>
    <alternativeName>
        <fullName evidence="15">ATPase subunit I</fullName>
    </alternativeName>
    <alternativeName>
        <fullName evidence="15">F-type ATPase subunit b</fullName>
        <shortName evidence="15">F-ATPase subunit b</shortName>
    </alternativeName>
</protein>
<organism evidence="19 20">
    <name type="scientific">Fulvimarina uroteuthidis</name>
    <dbReference type="NCBI Taxonomy" id="3098149"/>
    <lineage>
        <taxon>Bacteria</taxon>
        <taxon>Pseudomonadati</taxon>
        <taxon>Pseudomonadota</taxon>
        <taxon>Alphaproteobacteria</taxon>
        <taxon>Hyphomicrobiales</taxon>
        <taxon>Aurantimonadaceae</taxon>
        <taxon>Fulvimarina</taxon>
    </lineage>
</organism>
<evidence type="ECO:0000256" key="3">
    <source>
        <dbReference type="ARBA" id="ARBA00022448"/>
    </source>
</evidence>
<dbReference type="HAMAP" id="MF_01398">
    <property type="entry name" value="ATP_synth_b_bprime"/>
    <property type="match status" value="1"/>
</dbReference>
<evidence type="ECO:0000256" key="4">
    <source>
        <dbReference type="ARBA" id="ARBA00022475"/>
    </source>
</evidence>
<keyword evidence="6 15" id="KW-0812">Transmembrane</keyword>
<evidence type="ECO:0000256" key="15">
    <source>
        <dbReference type="HAMAP-Rule" id="MF_01398"/>
    </source>
</evidence>
<evidence type="ECO:0000256" key="8">
    <source>
        <dbReference type="ARBA" id="ARBA00022989"/>
    </source>
</evidence>
<keyword evidence="8 15" id="KW-1133">Transmembrane helix</keyword>
<evidence type="ECO:0000256" key="5">
    <source>
        <dbReference type="ARBA" id="ARBA00022547"/>
    </source>
</evidence>
<feature type="region of interest" description="Disordered" evidence="18">
    <location>
        <begin position="1"/>
        <end position="40"/>
    </location>
</feature>
<comment type="function">
    <text evidence="13">Component of the F(0) channel, it forms part of the peripheral stalk, linking F(1) to F(0). The b'-subunit is a diverged and duplicated form of b found in plants and photosynthetic bacteria.</text>
</comment>
<keyword evidence="5 15" id="KW-0138">CF(0)</keyword>
<dbReference type="PANTHER" id="PTHR33445:SF1">
    <property type="entry name" value="ATP SYNTHASE SUBUNIT B"/>
    <property type="match status" value="1"/>
</dbReference>
<keyword evidence="10 15" id="KW-0472">Membrane</keyword>
<keyword evidence="11 15" id="KW-0066">ATP synthesis</keyword>
<keyword evidence="7 15" id="KW-0375">Hydrogen ion transport</keyword>
<keyword evidence="17" id="KW-0175">Coiled coil</keyword>
<comment type="similarity">
    <text evidence="2 15 16">Belongs to the ATPase B chain family.</text>
</comment>
<proteinExistence type="inferred from homology"/>
<evidence type="ECO:0000256" key="17">
    <source>
        <dbReference type="SAM" id="Coils"/>
    </source>
</evidence>
<feature type="coiled-coil region" evidence="17">
    <location>
        <begin position="84"/>
        <end position="162"/>
    </location>
</feature>
<feature type="compositionally biased region" description="Polar residues" evidence="18">
    <location>
        <begin position="1"/>
        <end position="10"/>
    </location>
</feature>
<keyword evidence="9 15" id="KW-0406">Ion transport</keyword>
<dbReference type="InterPro" id="IPR002146">
    <property type="entry name" value="ATP_synth_b/b'su_bac/chlpt"/>
</dbReference>
<evidence type="ECO:0000256" key="10">
    <source>
        <dbReference type="ARBA" id="ARBA00023136"/>
    </source>
</evidence>
<evidence type="ECO:0000256" key="2">
    <source>
        <dbReference type="ARBA" id="ARBA00005513"/>
    </source>
</evidence>
<feature type="transmembrane region" description="Helical" evidence="15">
    <location>
        <begin position="49"/>
        <end position="68"/>
    </location>
</feature>
<evidence type="ECO:0000313" key="19">
    <source>
        <dbReference type="EMBL" id="MDY8107925.1"/>
    </source>
</evidence>
<evidence type="ECO:0000256" key="13">
    <source>
        <dbReference type="ARBA" id="ARBA00025614"/>
    </source>
</evidence>
<evidence type="ECO:0000313" key="20">
    <source>
        <dbReference type="Proteomes" id="UP001294412"/>
    </source>
</evidence>
<evidence type="ECO:0000256" key="14">
    <source>
        <dbReference type="ARBA" id="ARBA00025830"/>
    </source>
</evidence>
<dbReference type="PANTHER" id="PTHR33445">
    <property type="entry name" value="ATP SYNTHASE SUBUNIT B', CHLOROPLASTIC"/>
    <property type="match status" value="1"/>
</dbReference>
<dbReference type="NCBIfam" id="NF006612">
    <property type="entry name" value="PRK09174.1"/>
    <property type="match status" value="1"/>
</dbReference>
<evidence type="ECO:0000256" key="12">
    <source>
        <dbReference type="ARBA" id="ARBA00025198"/>
    </source>
</evidence>
<evidence type="ECO:0000256" key="7">
    <source>
        <dbReference type="ARBA" id="ARBA00022781"/>
    </source>
</evidence>
<sequence>MFVTAANAQTPDAGGNTPPDGSGEDAVLHGETGAGAGHDAGFPPMNPEFFPSQILWLAITFGLFYWILKNVLVPRIGGILENRRDRIAIDVEAAERAKQEADEAHAAYEQELAEARERAHSIGQDARNDAREEGDVQRRKLEAELDARLDEARERIAAAKSGAMNGMDELATDVAETILRDVIKLDVTRDEVSSAVAATRS</sequence>
<comment type="caution">
    <text evidence="19">The sequence shown here is derived from an EMBL/GenBank/DDBJ whole genome shotgun (WGS) entry which is preliminary data.</text>
</comment>
<keyword evidence="3 15" id="KW-0813">Transport</keyword>
<evidence type="ECO:0000256" key="6">
    <source>
        <dbReference type="ARBA" id="ARBA00022692"/>
    </source>
</evidence>
<accession>A0ABU5HXQ9</accession>
<dbReference type="Gene3D" id="6.10.250.1580">
    <property type="match status" value="1"/>
</dbReference>
<gene>
    <name evidence="15" type="primary">atpF</name>
    <name evidence="19" type="ORF">U0C82_02015</name>
</gene>